<sequence>MLQFITTNALTRPAPIDGWLSPYTGWTRAHWEAVADHLLDAVLPHAVPGFAQVRLPGRPSGAGLSSDGLEGYARTFLLAAFRIAGAGGDVPAALIERYADGLTHGTDPGHRYAWPSLADCSQQLVEAASIALALHETRPWLFDRLDPRVQERVVDWLAGVTGKRTWQSNWVLFPVVVQQFLVNVGGPHDTAEIDGGLERIEQWYVGDGWYTDGAGQCFDYYAGWAMHLYPLMWARMSGDRERADRYRQRLRAFLAQYQHMFARDGAPVHQGRSLCYRFASVAPLWLGELMDVSALPPGRTRRIASGVLRHFVERGVPDERGLLDLGWYERFLPCTQPYSGPASPYWASKAFLGLLLPADHPSWTVREAAAPIDDGDQVVAMPGPGWLLHATRHDGIVRVVNHGSDRARHLAANGLEDPHYTRLGYASHAAPETGEEARARAVDGHLAVVAPDGTVSRRRRIEPIAAYDRFAASAYEDELPGGPVRVETASVVRGPWELRVHRVTAPPGCGVREGGYALAAARPPAADLGSGWARVSRPDGLASVVVALHGSGEAAIARAVDASAYGACSATPYLTASDHPGGSAVYVSLVALTGDRVVPGALREAVVVAVDGDRVGVHFPDGERIEVMLGARPAYARYPVVGASVHWSTA</sequence>
<organism evidence="2 3">
    <name type="scientific">Plantactinospora solaniradicis</name>
    <dbReference type="NCBI Taxonomy" id="1723736"/>
    <lineage>
        <taxon>Bacteria</taxon>
        <taxon>Bacillati</taxon>
        <taxon>Actinomycetota</taxon>
        <taxon>Actinomycetes</taxon>
        <taxon>Micromonosporales</taxon>
        <taxon>Micromonosporaceae</taxon>
        <taxon>Plantactinospora</taxon>
    </lineage>
</organism>
<dbReference type="RefSeq" id="WP_377431312.1">
    <property type="nucleotide sequence ID" value="NZ_JBHSPR010000055.1"/>
</dbReference>
<dbReference type="InterPro" id="IPR049349">
    <property type="entry name" value="DUF2264_N"/>
</dbReference>
<evidence type="ECO:0000313" key="2">
    <source>
        <dbReference type="EMBL" id="MFC6022124.1"/>
    </source>
</evidence>
<proteinExistence type="predicted"/>
<dbReference type="Proteomes" id="UP001596203">
    <property type="component" value="Unassembled WGS sequence"/>
</dbReference>
<keyword evidence="3" id="KW-1185">Reference proteome</keyword>
<evidence type="ECO:0000259" key="1">
    <source>
        <dbReference type="Pfam" id="PF10022"/>
    </source>
</evidence>
<reference evidence="3" key="1">
    <citation type="journal article" date="2019" name="Int. J. Syst. Evol. Microbiol.">
        <title>The Global Catalogue of Microorganisms (GCM) 10K type strain sequencing project: providing services to taxonomists for standard genome sequencing and annotation.</title>
        <authorList>
            <consortium name="The Broad Institute Genomics Platform"/>
            <consortium name="The Broad Institute Genome Sequencing Center for Infectious Disease"/>
            <person name="Wu L."/>
            <person name="Ma J."/>
        </authorList>
    </citation>
    <scope>NUCLEOTIDE SEQUENCE [LARGE SCALE GENOMIC DNA]</scope>
    <source>
        <strain evidence="3">ZS-35-S2</strain>
    </source>
</reference>
<comment type="caution">
    <text evidence="2">The sequence shown here is derived from an EMBL/GenBank/DDBJ whole genome shotgun (WGS) entry which is preliminary data.</text>
</comment>
<feature type="domain" description="DUF2264" evidence="1">
    <location>
        <begin position="27"/>
        <end position="368"/>
    </location>
</feature>
<gene>
    <name evidence="2" type="ORF">ACFP2T_38925</name>
</gene>
<protein>
    <submittedName>
        <fullName evidence="2">DUF2264 domain-containing protein</fullName>
    </submittedName>
</protein>
<dbReference type="PANTHER" id="PTHR35339">
    <property type="entry name" value="LINALOOL DEHYDRATASE_ISOMERASE DOMAIN-CONTAINING PROTEIN"/>
    <property type="match status" value="1"/>
</dbReference>
<evidence type="ECO:0000313" key="3">
    <source>
        <dbReference type="Proteomes" id="UP001596203"/>
    </source>
</evidence>
<dbReference type="EMBL" id="JBHSPR010000055">
    <property type="protein sequence ID" value="MFC6022124.1"/>
    <property type="molecule type" value="Genomic_DNA"/>
</dbReference>
<accession>A0ABW1KK01</accession>
<dbReference type="Pfam" id="PF10022">
    <property type="entry name" value="DUF2264"/>
    <property type="match status" value="1"/>
</dbReference>
<name>A0ABW1KK01_9ACTN</name>
<dbReference type="PANTHER" id="PTHR35339:SF4">
    <property type="entry name" value="LINALOOL DEHYDRATASE_ISOMERASE DOMAIN-CONTAINING PROTEIN"/>
    <property type="match status" value="1"/>
</dbReference>
<dbReference type="InterPro" id="IPR016624">
    <property type="entry name" value="UCP014753"/>
</dbReference>